<name>A0ACC0YV66_9ROSI</name>
<organism evidence="1 2">
    <name type="scientific">Pistacia integerrima</name>
    <dbReference type="NCBI Taxonomy" id="434235"/>
    <lineage>
        <taxon>Eukaryota</taxon>
        <taxon>Viridiplantae</taxon>
        <taxon>Streptophyta</taxon>
        <taxon>Embryophyta</taxon>
        <taxon>Tracheophyta</taxon>
        <taxon>Spermatophyta</taxon>
        <taxon>Magnoliopsida</taxon>
        <taxon>eudicotyledons</taxon>
        <taxon>Gunneridae</taxon>
        <taxon>Pentapetalae</taxon>
        <taxon>rosids</taxon>
        <taxon>malvids</taxon>
        <taxon>Sapindales</taxon>
        <taxon>Anacardiaceae</taxon>
        <taxon>Pistacia</taxon>
    </lineage>
</organism>
<evidence type="ECO:0000313" key="2">
    <source>
        <dbReference type="Proteomes" id="UP001163603"/>
    </source>
</evidence>
<evidence type="ECO:0000313" key="1">
    <source>
        <dbReference type="EMBL" id="KAJ0042299.1"/>
    </source>
</evidence>
<sequence length="930" mass="104926">MAESTLTSLWESFSLIEEEENDIVVSNKTIEDATAKVKFCLLALFVMKKNFSREAFRSTMSQVWKLEGWIHFTDAGEKLFLLEFQNVTDLQKVLNGRPWSFDRALIAIQRVDSSTPSNASCFTHEPFWVQLHNMPFAAMNNVYGVQLASAIGKVLEVDVSENGLGWGSFLRVKVEVELTKPLVRGRILRIGEQKYWIAFNSPKFYSKESKRYGGSTDRSSEHCLSPLTAAAGDTRGTDVNSDQTDSEAVFQVRIMEGSNNMQTVSITDTLYGRDGLSGQLSKEDAENISSINSPIISANKGLAQDSLPETNALIEDVMAQDWQQAPPLQFVTVTPQLSEVSSQAIHHGGSKRSTWKRKARGINHFSVKEAGTVVGLGTHGQFANFITSFVVESRGASGGIAMLWKDDKEVDVVTSMKFATNMRSSELQTDPIGKWKISEALIDCDLSEIPFNGDFFTWNNGREGWYFTKEKLDKGYGNKAWFDLFSDCIVNSLGVTSSDHELILIQIKGELETEIRKHRPFRYKAATLKVQRKNVHLEQKYFPKPEEYYDRQAISTEASGRLKQRLANKPEEVSNLFQVFFQSLFSSSLPERLEDCIRVVKPVISPEMNSDLVKQISNEEVEKAVFTMNGEAFCSGSWPQDFNATLIALIPKVKTPSKVSEFIPISLCNVLYKILAKVLANRLQKILPQIISPSQSAFIPDRLITDNAIVAFEVMHTMNTSLKGKDGYMALKLDMSKAYDRLEWSFLLAVMRKMGFCSTWIKVIMNCLSSVSYSVLINGIPQKPFKPSRRIRQGDPLSPYLFITGAEALSRLIQDAEAKGDIKGVPMGRSRMCISHLFYVDDCLLFCKANHYEWNRLFNLLDTYEKSSGQRLNKEKTSIFFSKNTRDDVKQQIIQVAGVKSSHPYDRYLGLPTLIGRDRTRGFKHILDRV</sequence>
<protein>
    <submittedName>
        <fullName evidence="1">Uncharacterized protein</fullName>
    </submittedName>
</protein>
<accession>A0ACC0YV66</accession>
<gene>
    <name evidence="1" type="ORF">Pint_18634</name>
</gene>
<comment type="caution">
    <text evidence="1">The sequence shown here is derived from an EMBL/GenBank/DDBJ whole genome shotgun (WGS) entry which is preliminary data.</text>
</comment>
<dbReference type="Proteomes" id="UP001163603">
    <property type="component" value="Chromosome 4"/>
</dbReference>
<reference evidence="2" key="1">
    <citation type="journal article" date="2023" name="G3 (Bethesda)">
        <title>Genome assembly and association tests identify interacting loci associated with vigor, precocity, and sex in interspecific pistachio rootstocks.</title>
        <authorList>
            <person name="Palmer W."/>
            <person name="Jacygrad E."/>
            <person name="Sagayaradj S."/>
            <person name="Cavanaugh K."/>
            <person name="Han R."/>
            <person name="Bertier L."/>
            <person name="Beede B."/>
            <person name="Kafkas S."/>
            <person name="Golino D."/>
            <person name="Preece J."/>
            <person name="Michelmore R."/>
        </authorList>
    </citation>
    <scope>NUCLEOTIDE SEQUENCE [LARGE SCALE GENOMIC DNA]</scope>
</reference>
<dbReference type="EMBL" id="CM047739">
    <property type="protein sequence ID" value="KAJ0042299.1"/>
    <property type="molecule type" value="Genomic_DNA"/>
</dbReference>
<proteinExistence type="predicted"/>
<keyword evidence="2" id="KW-1185">Reference proteome</keyword>